<keyword evidence="2" id="KW-1185">Reference proteome</keyword>
<comment type="caution">
    <text evidence="1">The sequence shown here is derived from an EMBL/GenBank/DDBJ whole genome shotgun (WGS) entry which is preliminary data.</text>
</comment>
<gene>
    <name evidence="1" type="ORF">WJX73_001884</name>
</gene>
<reference evidence="1 2" key="1">
    <citation type="journal article" date="2024" name="Nat. Commun.">
        <title>Phylogenomics reveals the evolutionary origins of lichenization in chlorophyte algae.</title>
        <authorList>
            <person name="Puginier C."/>
            <person name="Libourel C."/>
            <person name="Otte J."/>
            <person name="Skaloud P."/>
            <person name="Haon M."/>
            <person name="Grisel S."/>
            <person name="Petersen M."/>
            <person name="Berrin J.G."/>
            <person name="Delaux P.M."/>
            <person name="Dal Grande F."/>
            <person name="Keller J."/>
        </authorList>
    </citation>
    <scope>NUCLEOTIDE SEQUENCE [LARGE SCALE GENOMIC DNA]</scope>
    <source>
        <strain evidence="1 2">SAG 2036</strain>
    </source>
</reference>
<dbReference type="Proteomes" id="UP001465755">
    <property type="component" value="Unassembled WGS sequence"/>
</dbReference>
<sequence>MFTPVSTSTWQGRIDSTLTSAVNQQGSRIILREHHTFSVHQLSLADDAISLNLLASTDLELPHEALSTILAATIWN</sequence>
<organism evidence="1 2">
    <name type="scientific">Symbiochloris irregularis</name>
    <dbReference type="NCBI Taxonomy" id="706552"/>
    <lineage>
        <taxon>Eukaryota</taxon>
        <taxon>Viridiplantae</taxon>
        <taxon>Chlorophyta</taxon>
        <taxon>core chlorophytes</taxon>
        <taxon>Trebouxiophyceae</taxon>
        <taxon>Trebouxiales</taxon>
        <taxon>Trebouxiaceae</taxon>
        <taxon>Symbiochloris</taxon>
    </lineage>
</organism>
<dbReference type="AlphaFoldDB" id="A0AAW1NKC7"/>
<evidence type="ECO:0000313" key="2">
    <source>
        <dbReference type="Proteomes" id="UP001465755"/>
    </source>
</evidence>
<accession>A0AAW1NKC7</accession>
<name>A0AAW1NKC7_9CHLO</name>
<protein>
    <submittedName>
        <fullName evidence="1">Uncharacterized protein</fullName>
    </submittedName>
</protein>
<proteinExistence type="predicted"/>
<evidence type="ECO:0000313" key="1">
    <source>
        <dbReference type="EMBL" id="KAK9789540.1"/>
    </source>
</evidence>
<dbReference type="EMBL" id="JALJOQ010000207">
    <property type="protein sequence ID" value="KAK9789540.1"/>
    <property type="molecule type" value="Genomic_DNA"/>
</dbReference>